<proteinExistence type="predicted"/>
<feature type="signal peptide" evidence="1">
    <location>
        <begin position="1"/>
        <end position="17"/>
    </location>
</feature>
<evidence type="ECO:0000313" key="3">
    <source>
        <dbReference type="Proteomes" id="UP001058974"/>
    </source>
</evidence>
<accession>A0A9D4YPR4</accession>
<dbReference type="Proteomes" id="UP001058974">
    <property type="component" value="Chromosome 1"/>
</dbReference>
<name>A0A9D4YPR4_PEA</name>
<reference evidence="2 3" key="1">
    <citation type="journal article" date="2022" name="Nat. Genet.">
        <title>Improved pea reference genome and pan-genome highlight genomic features and evolutionary characteristics.</title>
        <authorList>
            <person name="Yang T."/>
            <person name="Liu R."/>
            <person name="Luo Y."/>
            <person name="Hu S."/>
            <person name="Wang D."/>
            <person name="Wang C."/>
            <person name="Pandey M.K."/>
            <person name="Ge S."/>
            <person name="Xu Q."/>
            <person name="Li N."/>
            <person name="Li G."/>
            <person name="Huang Y."/>
            <person name="Saxena R.K."/>
            <person name="Ji Y."/>
            <person name="Li M."/>
            <person name="Yan X."/>
            <person name="He Y."/>
            <person name="Liu Y."/>
            <person name="Wang X."/>
            <person name="Xiang C."/>
            <person name="Varshney R.K."/>
            <person name="Ding H."/>
            <person name="Gao S."/>
            <person name="Zong X."/>
        </authorList>
    </citation>
    <scope>NUCLEOTIDE SEQUENCE [LARGE SCALE GENOMIC DNA]</scope>
    <source>
        <strain evidence="2 3">cv. Zhongwan 6</strain>
    </source>
</reference>
<protein>
    <submittedName>
        <fullName evidence="2">Uncharacterized protein</fullName>
    </submittedName>
</protein>
<feature type="chain" id="PRO_5038484188" evidence="1">
    <location>
        <begin position="18"/>
        <end position="122"/>
    </location>
</feature>
<dbReference type="Gramene" id="Psat01G0107000-T1">
    <property type="protein sequence ID" value="KAI5441870.1"/>
    <property type="gene ID" value="KIW84_011070"/>
</dbReference>
<keyword evidence="3" id="KW-1185">Reference proteome</keyword>
<sequence length="122" mass="14519">MLKEYLLLFFLKDFGEALGIPHEGVGIRLNANTNLLGYNKREFYYGIVRIPENDFIQKRKRLMSGHSKRNSWSAVILTIDDRLIHYILAYVIMPKYSIFFTINDYEMQILYAMKNNIQFNWA</sequence>
<dbReference type="EMBL" id="JAMSHJ010000001">
    <property type="protein sequence ID" value="KAI5441870.1"/>
    <property type="molecule type" value="Genomic_DNA"/>
</dbReference>
<gene>
    <name evidence="2" type="ORF">KIW84_011070</name>
</gene>
<evidence type="ECO:0000313" key="2">
    <source>
        <dbReference type="EMBL" id="KAI5441870.1"/>
    </source>
</evidence>
<keyword evidence="1" id="KW-0732">Signal</keyword>
<organism evidence="2 3">
    <name type="scientific">Pisum sativum</name>
    <name type="common">Garden pea</name>
    <name type="synonym">Lathyrus oleraceus</name>
    <dbReference type="NCBI Taxonomy" id="3888"/>
    <lineage>
        <taxon>Eukaryota</taxon>
        <taxon>Viridiplantae</taxon>
        <taxon>Streptophyta</taxon>
        <taxon>Embryophyta</taxon>
        <taxon>Tracheophyta</taxon>
        <taxon>Spermatophyta</taxon>
        <taxon>Magnoliopsida</taxon>
        <taxon>eudicotyledons</taxon>
        <taxon>Gunneridae</taxon>
        <taxon>Pentapetalae</taxon>
        <taxon>rosids</taxon>
        <taxon>fabids</taxon>
        <taxon>Fabales</taxon>
        <taxon>Fabaceae</taxon>
        <taxon>Papilionoideae</taxon>
        <taxon>50 kb inversion clade</taxon>
        <taxon>NPAAA clade</taxon>
        <taxon>Hologalegina</taxon>
        <taxon>IRL clade</taxon>
        <taxon>Fabeae</taxon>
        <taxon>Lathyrus</taxon>
    </lineage>
</organism>
<evidence type="ECO:0000256" key="1">
    <source>
        <dbReference type="SAM" id="SignalP"/>
    </source>
</evidence>
<dbReference type="AlphaFoldDB" id="A0A9D4YPR4"/>
<comment type="caution">
    <text evidence="2">The sequence shown here is derived from an EMBL/GenBank/DDBJ whole genome shotgun (WGS) entry which is preliminary data.</text>
</comment>